<evidence type="ECO:0000313" key="8">
    <source>
        <dbReference type="Proteomes" id="UP000029492"/>
    </source>
</evidence>
<dbReference type="PANTHER" id="PTHR43881">
    <property type="entry name" value="GAMMA-GLUTAMYLTRANSPEPTIDASE (AFU_ORTHOLOGUE AFUA_4G13580)"/>
    <property type="match status" value="1"/>
</dbReference>
<dbReference type="InterPro" id="IPR029055">
    <property type="entry name" value="Ntn_hydrolases_N"/>
</dbReference>
<comment type="catalytic activity">
    <reaction evidence="3 6">
        <text>an N-terminal (5-L-glutamyl)-[peptide] + an alpha-amino acid = 5-L-glutamyl amino acid + an N-terminal L-alpha-aminoacyl-[peptide]</text>
        <dbReference type="Rhea" id="RHEA:23904"/>
        <dbReference type="Rhea" id="RHEA-COMP:9780"/>
        <dbReference type="Rhea" id="RHEA-COMP:9795"/>
        <dbReference type="ChEBI" id="CHEBI:77644"/>
        <dbReference type="ChEBI" id="CHEBI:78597"/>
        <dbReference type="ChEBI" id="CHEBI:78599"/>
        <dbReference type="ChEBI" id="CHEBI:78608"/>
        <dbReference type="EC" id="2.3.2.2"/>
    </reaction>
</comment>
<dbReference type="AlphaFoldDB" id="A0A089QG09"/>
<evidence type="ECO:0000256" key="4">
    <source>
        <dbReference type="PIRSR" id="PIRSR600101-1"/>
    </source>
</evidence>
<organism evidence="7 8">
    <name type="scientific">Methylobacterium oryzae CBMB20</name>
    <dbReference type="NCBI Taxonomy" id="693986"/>
    <lineage>
        <taxon>Bacteria</taxon>
        <taxon>Pseudomonadati</taxon>
        <taxon>Pseudomonadota</taxon>
        <taxon>Alphaproteobacteria</taxon>
        <taxon>Hyphomicrobiales</taxon>
        <taxon>Methylobacteriaceae</taxon>
        <taxon>Methylobacterium</taxon>
    </lineage>
</organism>
<dbReference type="GO" id="GO:0006751">
    <property type="term" value="P:glutathione catabolic process"/>
    <property type="evidence" value="ECO:0007669"/>
    <property type="project" value="UniProtKB-UniRule"/>
</dbReference>
<dbReference type="SUPFAM" id="SSF56235">
    <property type="entry name" value="N-terminal nucleophile aminohydrolases (Ntn hydrolases)"/>
    <property type="match status" value="1"/>
</dbReference>
<dbReference type="GeneID" id="96602199"/>
<keyword evidence="6 7" id="KW-0012">Acyltransferase</keyword>
<evidence type="ECO:0000256" key="1">
    <source>
        <dbReference type="ARBA" id="ARBA00001049"/>
    </source>
</evidence>
<sequence>MRDFSAPGRSPVYAANAAVATSHPLSTLAAIEVLRAGGNAVDAGIAAVAVQCVVDPLMTGIGGDCFALYAPAGATKPLALDGSGRAPAAATPDWYAEHGVAITPTSPHAVTVPGAVAAWDLLVREHGTRSLGELLQPAIRYAEDGFVIQQRVGWDWQRGAERVAADPHAAETYLPGGQVPAIGSVLRLPKLAATLRRIAQEGARGFYTGPVAEDMVSRLNALGGLHTLDDFAAARPDMVTPVSTRYRGYDVYECPPAGQGLAALMMLNVLTHYDVGALSDLDRLHLFAETCKQGYHHRDVLFGDAALAQVPIEHLLSDAWKAAAHGAIDMGRAREPEIYPEIRQEIAEGRAHKDTVYLCVVDRDGNALSLINSIFQGFGSGILAPESGVLLHNRGLSFRTEGGHPNSVGPGKRPMHTIIPGMLMKDGQAVAPFGVMGGHYQAMGHVELLSGLIDRGLDVQEALDAPRSFAYGGSLEVEGGISDAVMAGLIERGHPAIRAPLPLGGGQIIWIDRKAGTLAAGSDPRKDGAALGY</sequence>
<dbReference type="KEGG" id="mor:MOC_5784"/>
<dbReference type="NCBIfam" id="TIGR00066">
    <property type="entry name" value="g_glut_trans"/>
    <property type="match status" value="1"/>
</dbReference>
<evidence type="ECO:0000256" key="6">
    <source>
        <dbReference type="RuleBase" id="RU368036"/>
    </source>
</evidence>
<dbReference type="HOGENOM" id="CLU_014813_3_2_5"/>
<feature type="active site" description="Nucleophile" evidence="4">
    <location>
        <position position="355"/>
    </location>
</feature>
<evidence type="ECO:0000313" key="7">
    <source>
        <dbReference type="EMBL" id="AIQ93539.1"/>
    </source>
</evidence>
<dbReference type="Gene3D" id="3.60.20.40">
    <property type="match status" value="1"/>
</dbReference>
<dbReference type="EC" id="3.4.19.13" evidence="6"/>
<gene>
    <name evidence="7" type="ORF">MOC_5784</name>
</gene>
<dbReference type="InterPro" id="IPR043137">
    <property type="entry name" value="GGT_ssub_C"/>
</dbReference>
<dbReference type="PRINTS" id="PR01210">
    <property type="entry name" value="GGTRANSPTASE"/>
</dbReference>
<feature type="binding site" evidence="5">
    <location>
        <position position="438"/>
    </location>
    <ligand>
        <name>L-glutamate</name>
        <dbReference type="ChEBI" id="CHEBI:29985"/>
    </ligand>
</feature>
<accession>A0A089QG09</accession>
<reference evidence="7 8" key="1">
    <citation type="journal article" date="2014" name="PLoS ONE">
        <title>Genome Information of Methylobacterium oryzae, a Plant-Probiotic Methylotroph in the Phyllosphere.</title>
        <authorList>
            <person name="Kwak M.J."/>
            <person name="Jeong H."/>
            <person name="Madhaiyan M."/>
            <person name="Lee Y."/>
            <person name="Sa T.M."/>
            <person name="Oh T.K."/>
            <person name="Kim J.F."/>
        </authorList>
    </citation>
    <scope>NUCLEOTIDE SEQUENCE [LARGE SCALE GENOMIC DNA]</scope>
    <source>
        <strain evidence="7 8">CBMB20</strain>
    </source>
</reference>
<comment type="PTM">
    <text evidence="6">Cleaved by autocatalysis into a large and a small subunit.</text>
</comment>
<dbReference type="RefSeq" id="WP_043357403.1">
    <property type="nucleotide sequence ID" value="NZ_CP003811.1"/>
</dbReference>
<dbReference type="GO" id="GO:0006750">
    <property type="term" value="P:glutathione biosynthetic process"/>
    <property type="evidence" value="ECO:0007669"/>
    <property type="project" value="UniProtKB-KW"/>
</dbReference>
<comment type="catalytic activity">
    <reaction evidence="2 6">
        <text>glutathione + H2O = L-cysteinylglycine + L-glutamate</text>
        <dbReference type="Rhea" id="RHEA:28807"/>
        <dbReference type="ChEBI" id="CHEBI:15377"/>
        <dbReference type="ChEBI" id="CHEBI:29985"/>
        <dbReference type="ChEBI" id="CHEBI:57925"/>
        <dbReference type="ChEBI" id="CHEBI:61694"/>
        <dbReference type="EC" id="3.4.19.13"/>
    </reaction>
</comment>
<dbReference type="PANTHER" id="PTHR43881:SF1">
    <property type="entry name" value="GAMMA-GLUTAMYLTRANSPEPTIDASE (AFU_ORTHOLOGUE AFUA_4G13580)"/>
    <property type="match status" value="1"/>
</dbReference>
<protein>
    <recommendedName>
        <fullName evidence="6">Glutathione hydrolase proenzyme</fullName>
        <ecNumber evidence="6">2.3.2.2</ecNumber>
        <ecNumber evidence="6">3.4.19.13</ecNumber>
    </recommendedName>
    <component>
        <recommendedName>
            <fullName evidence="6">Glutathione hydrolase large chain</fullName>
        </recommendedName>
    </component>
    <component>
        <recommendedName>
            <fullName evidence="6">Glutathione hydrolase small chain</fullName>
        </recommendedName>
    </component>
</protein>
<comment type="pathway">
    <text evidence="6">Sulfur metabolism; glutathione metabolism.</text>
</comment>
<comment type="subunit">
    <text evidence="6">This enzyme consists of two polypeptide chains, which are synthesized in precursor form from a single polypeptide.</text>
</comment>
<dbReference type="GO" id="GO:0036374">
    <property type="term" value="F:glutathione hydrolase activity"/>
    <property type="evidence" value="ECO:0007669"/>
    <property type="project" value="UniProtKB-UniRule"/>
</dbReference>
<comment type="similarity">
    <text evidence="6">Belongs to the gamma-glutamyltransferase family.</text>
</comment>
<keyword evidence="6 7" id="KW-0808">Transferase</keyword>
<proteinExistence type="inferred from homology"/>
<evidence type="ECO:0000256" key="5">
    <source>
        <dbReference type="PIRSR" id="PIRSR600101-2"/>
    </source>
</evidence>
<dbReference type="Pfam" id="PF01019">
    <property type="entry name" value="G_glu_transpept"/>
    <property type="match status" value="1"/>
</dbReference>
<dbReference type="Proteomes" id="UP000029492">
    <property type="component" value="Chromosome"/>
</dbReference>
<dbReference type="GO" id="GO:0103068">
    <property type="term" value="F:leukotriene C4 gamma-glutamyl transferase activity"/>
    <property type="evidence" value="ECO:0007669"/>
    <property type="project" value="UniProtKB-EC"/>
</dbReference>
<keyword evidence="6" id="KW-0378">Hydrolase</keyword>
<dbReference type="STRING" id="693986.MOC_5784"/>
<name>A0A089QG09_9HYPH</name>
<keyword evidence="6" id="KW-0865">Zymogen</keyword>
<dbReference type="EC" id="2.3.2.2" evidence="6"/>
<keyword evidence="8" id="KW-1185">Reference proteome</keyword>
<dbReference type="UniPathway" id="UPA00204"/>
<dbReference type="InterPro" id="IPR052896">
    <property type="entry name" value="GGT-like_enzyme"/>
</dbReference>
<evidence type="ECO:0000256" key="3">
    <source>
        <dbReference type="ARBA" id="ARBA00047417"/>
    </source>
</evidence>
<dbReference type="InterPro" id="IPR043138">
    <property type="entry name" value="GGT_lsub"/>
</dbReference>
<dbReference type="InterPro" id="IPR000101">
    <property type="entry name" value="GGT_peptidase"/>
</dbReference>
<dbReference type="EMBL" id="CP003811">
    <property type="protein sequence ID" value="AIQ93539.1"/>
    <property type="molecule type" value="Genomic_DNA"/>
</dbReference>
<keyword evidence="6" id="KW-0317">Glutathione biosynthesis</keyword>
<comment type="catalytic activity">
    <reaction evidence="1 6">
        <text>an S-substituted glutathione + H2O = an S-substituted L-cysteinylglycine + L-glutamate</text>
        <dbReference type="Rhea" id="RHEA:59468"/>
        <dbReference type="ChEBI" id="CHEBI:15377"/>
        <dbReference type="ChEBI" id="CHEBI:29985"/>
        <dbReference type="ChEBI" id="CHEBI:90779"/>
        <dbReference type="ChEBI" id="CHEBI:143103"/>
        <dbReference type="EC" id="3.4.19.13"/>
    </reaction>
</comment>
<evidence type="ECO:0000256" key="2">
    <source>
        <dbReference type="ARBA" id="ARBA00001089"/>
    </source>
</evidence>
<dbReference type="eggNOG" id="COG0405">
    <property type="taxonomic scope" value="Bacteria"/>
</dbReference>
<dbReference type="Gene3D" id="1.10.246.130">
    <property type="match status" value="1"/>
</dbReference>